<evidence type="ECO:0000256" key="10">
    <source>
        <dbReference type="PIRSR" id="PIRSR000099-4"/>
    </source>
</evidence>
<comment type="similarity">
    <text evidence="1 5 6 11">Belongs to the histidinol dehydrogenase family.</text>
</comment>
<dbReference type="HAMAP" id="MF_01024">
    <property type="entry name" value="HisD"/>
    <property type="match status" value="1"/>
</dbReference>
<evidence type="ECO:0000313" key="12">
    <source>
        <dbReference type="EMBL" id="HEW46662.1"/>
    </source>
</evidence>
<dbReference type="PRINTS" id="PR00083">
    <property type="entry name" value="HOLDHDRGNASE"/>
</dbReference>
<dbReference type="AlphaFoldDB" id="A0A7C2V663"/>
<dbReference type="PANTHER" id="PTHR21256:SF2">
    <property type="entry name" value="HISTIDINE BIOSYNTHESIS TRIFUNCTIONAL PROTEIN"/>
    <property type="match status" value="1"/>
</dbReference>
<dbReference type="GO" id="GO:0005829">
    <property type="term" value="C:cytosol"/>
    <property type="evidence" value="ECO:0007669"/>
    <property type="project" value="TreeGrafter"/>
</dbReference>
<feature type="binding site" evidence="5 9">
    <location>
        <position position="324"/>
    </location>
    <ligand>
        <name>substrate</name>
    </ligand>
</feature>
<feature type="binding site" evidence="5 9">
    <location>
        <position position="357"/>
    </location>
    <ligand>
        <name>substrate</name>
    </ligand>
</feature>
<dbReference type="EC" id="1.1.1.23" evidence="5"/>
<proteinExistence type="inferred from homology"/>
<comment type="pathway">
    <text evidence="5">Amino-acid biosynthesis; L-histidine biosynthesis; L-histidine from 5-phospho-alpha-D-ribose 1-diphosphate: step 9/9.</text>
</comment>
<feature type="binding site" evidence="5 8">
    <location>
        <position position="130"/>
    </location>
    <ligand>
        <name>NAD(+)</name>
        <dbReference type="ChEBI" id="CHEBI:57540"/>
    </ligand>
</feature>
<feature type="binding site" evidence="5 8">
    <location>
        <position position="210"/>
    </location>
    <ligand>
        <name>NAD(+)</name>
        <dbReference type="ChEBI" id="CHEBI:57540"/>
    </ligand>
</feature>
<dbReference type="EMBL" id="DSFP01000069">
    <property type="protein sequence ID" value="HEW46662.1"/>
    <property type="molecule type" value="Genomic_DNA"/>
</dbReference>
<keyword evidence="3 5" id="KW-0862">Zinc</keyword>
<evidence type="ECO:0000256" key="11">
    <source>
        <dbReference type="RuleBase" id="RU004175"/>
    </source>
</evidence>
<dbReference type="InterPro" id="IPR012131">
    <property type="entry name" value="Hstdl_DH"/>
</dbReference>
<dbReference type="NCBIfam" id="TIGR00069">
    <property type="entry name" value="hisD"/>
    <property type="match status" value="1"/>
</dbReference>
<reference evidence="12" key="1">
    <citation type="journal article" date="2020" name="mSystems">
        <title>Genome- and Community-Level Interaction Insights into Carbon Utilization and Element Cycling Functions of Hydrothermarchaeota in Hydrothermal Sediment.</title>
        <authorList>
            <person name="Zhou Z."/>
            <person name="Liu Y."/>
            <person name="Xu W."/>
            <person name="Pan J."/>
            <person name="Luo Z.H."/>
            <person name="Li M."/>
        </authorList>
    </citation>
    <scope>NUCLEOTIDE SEQUENCE [LARGE SCALE GENOMIC DNA]</scope>
    <source>
        <strain evidence="12">SpSt-132</strain>
    </source>
</reference>
<comment type="caution">
    <text evidence="12">The sequence shown here is derived from an EMBL/GenBank/DDBJ whole genome shotgun (WGS) entry which is preliminary data.</text>
</comment>
<evidence type="ECO:0000256" key="9">
    <source>
        <dbReference type="PIRSR" id="PIRSR000099-3"/>
    </source>
</evidence>
<evidence type="ECO:0000256" key="3">
    <source>
        <dbReference type="ARBA" id="ARBA00022833"/>
    </source>
</evidence>
<dbReference type="Pfam" id="PF00815">
    <property type="entry name" value="Histidinol_dh"/>
    <property type="match status" value="1"/>
</dbReference>
<feature type="binding site" evidence="5 8">
    <location>
        <position position="187"/>
    </location>
    <ligand>
        <name>NAD(+)</name>
        <dbReference type="ChEBI" id="CHEBI:57540"/>
    </ligand>
</feature>
<dbReference type="GO" id="GO:0051287">
    <property type="term" value="F:NAD binding"/>
    <property type="evidence" value="ECO:0007669"/>
    <property type="project" value="InterPro"/>
</dbReference>
<dbReference type="SUPFAM" id="SSF53720">
    <property type="entry name" value="ALDH-like"/>
    <property type="match status" value="1"/>
</dbReference>
<dbReference type="CDD" id="cd06572">
    <property type="entry name" value="Histidinol_dh"/>
    <property type="match status" value="1"/>
</dbReference>
<evidence type="ECO:0000256" key="7">
    <source>
        <dbReference type="PIRSR" id="PIRSR000099-1"/>
    </source>
</evidence>
<keyword evidence="5" id="KW-0028">Amino-acid biosynthesis</keyword>
<feature type="binding site" evidence="5 10">
    <location>
        <position position="255"/>
    </location>
    <ligand>
        <name>Zn(2+)</name>
        <dbReference type="ChEBI" id="CHEBI:29105"/>
    </ligand>
</feature>
<feature type="binding site" evidence="5 9">
    <location>
        <position position="233"/>
    </location>
    <ligand>
        <name>substrate</name>
    </ligand>
</feature>
<feature type="binding site" evidence="5 10">
    <location>
        <position position="258"/>
    </location>
    <ligand>
        <name>Zn(2+)</name>
        <dbReference type="ChEBI" id="CHEBI:29105"/>
    </ligand>
</feature>
<keyword evidence="4 5" id="KW-0560">Oxidoreductase</keyword>
<dbReference type="GO" id="GO:0008270">
    <property type="term" value="F:zinc ion binding"/>
    <property type="evidence" value="ECO:0007669"/>
    <property type="project" value="UniProtKB-UniRule"/>
</dbReference>
<keyword evidence="2 5" id="KW-0479">Metal-binding</keyword>
<organism evidence="12">
    <name type="scientific">Hydrogenobacter sp</name>
    <dbReference type="NCBI Taxonomy" id="2152829"/>
    <lineage>
        <taxon>Bacteria</taxon>
        <taxon>Pseudomonadati</taxon>
        <taxon>Aquificota</taxon>
        <taxon>Aquificia</taxon>
        <taxon>Aquificales</taxon>
        <taxon>Aquificaceae</taxon>
        <taxon>Hydrogenobacter</taxon>
    </lineage>
</organism>
<dbReference type="Gene3D" id="3.40.50.1980">
    <property type="entry name" value="Nitrogenase molybdenum iron protein domain"/>
    <property type="match status" value="2"/>
</dbReference>
<accession>A0A7C2V663</accession>
<protein>
    <recommendedName>
        <fullName evidence="5">Histidinol dehydrogenase</fullName>
        <shortName evidence="5">HDH</shortName>
        <ecNumber evidence="5">1.1.1.23</ecNumber>
    </recommendedName>
</protein>
<gene>
    <name evidence="5 12" type="primary">hisD</name>
    <name evidence="12" type="ORF">ENO47_08390</name>
</gene>
<name>A0A7C2V663_9AQUI</name>
<evidence type="ECO:0000256" key="8">
    <source>
        <dbReference type="PIRSR" id="PIRSR000099-2"/>
    </source>
</evidence>
<dbReference type="InterPro" id="IPR022695">
    <property type="entry name" value="Histidinol_DH_monofunct"/>
</dbReference>
<keyword evidence="5 8" id="KW-0520">NAD</keyword>
<dbReference type="Gene3D" id="1.20.5.1300">
    <property type="match status" value="1"/>
</dbReference>
<comment type="catalytic activity">
    <reaction evidence="5">
        <text>L-histidinol + 2 NAD(+) + H2O = L-histidine + 2 NADH + 3 H(+)</text>
        <dbReference type="Rhea" id="RHEA:20641"/>
        <dbReference type="ChEBI" id="CHEBI:15377"/>
        <dbReference type="ChEBI" id="CHEBI:15378"/>
        <dbReference type="ChEBI" id="CHEBI:57540"/>
        <dbReference type="ChEBI" id="CHEBI:57595"/>
        <dbReference type="ChEBI" id="CHEBI:57699"/>
        <dbReference type="ChEBI" id="CHEBI:57945"/>
        <dbReference type="EC" id="1.1.1.23"/>
    </reaction>
</comment>
<keyword evidence="5" id="KW-0368">Histidine biosynthesis</keyword>
<evidence type="ECO:0000256" key="5">
    <source>
        <dbReference type="HAMAP-Rule" id="MF_01024"/>
    </source>
</evidence>
<evidence type="ECO:0000256" key="4">
    <source>
        <dbReference type="ARBA" id="ARBA00023002"/>
    </source>
</evidence>
<dbReference type="InterPro" id="IPR016161">
    <property type="entry name" value="Ald_DH/histidinol_DH"/>
</dbReference>
<dbReference type="UniPathway" id="UPA00031">
    <property type="reaction ID" value="UER00014"/>
</dbReference>
<dbReference type="PIRSF" id="PIRSF000099">
    <property type="entry name" value="Histidinol_dh"/>
    <property type="match status" value="1"/>
</dbReference>
<evidence type="ECO:0000256" key="6">
    <source>
        <dbReference type="PIRNR" id="PIRNR000099"/>
    </source>
</evidence>
<comment type="cofactor">
    <cofactor evidence="5 10">
        <name>Zn(2+)</name>
        <dbReference type="ChEBI" id="CHEBI:29105"/>
    </cofactor>
    <text evidence="5 10">Binds 1 zinc ion per subunit.</text>
</comment>
<feature type="binding site" evidence="5 10">
    <location>
        <position position="416"/>
    </location>
    <ligand>
        <name>Zn(2+)</name>
        <dbReference type="ChEBI" id="CHEBI:29105"/>
    </ligand>
</feature>
<dbReference type="FunFam" id="3.40.50.1980:FF:000026">
    <property type="entry name" value="Histidinol dehydrogenase"/>
    <property type="match status" value="1"/>
</dbReference>
<feature type="binding site" evidence="5 9">
    <location>
        <position position="411"/>
    </location>
    <ligand>
        <name>substrate</name>
    </ligand>
</feature>
<feature type="binding site" evidence="5 10">
    <location>
        <position position="357"/>
    </location>
    <ligand>
        <name>Zn(2+)</name>
        <dbReference type="ChEBI" id="CHEBI:29105"/>
    </ligand>
</feature>
<evidence type="ECO:0000256" key="2">
    <source>
        <dbReference type="ARBA" id="ARBA00022723"/>
    </source>
</evidence>
<evidence type="ECO:0000256" key="1">
    <source>
        <dbReference type="ARBA" id="ARBA00010178"/>
    </source>
</evidence>
<feature type="binding site" evidence="5 9">
    <location>
        <position position="416"/>
    </location>
    <ligand>
        <name>substrate</name>
    </ligand>
</feature>
<feature type="binding site" evidence="5 9">
    <location>
        <position position="258"/>
    </location>
    <ligand>
        <name>substrate</name>
    </ligand>
</feature>
<feature type="active site" description="Proton acceptor" evidence="5 7">
    <location>
        <position position="323"/>
    </location>
</feature>
<feature type="active site" description="Proton acceptor" evidence="5 7">
    <location>
        <position position="324"/>
    </location>
</feature>
<dbReference type="GO" id="GO:0004399">
    <property type="term" value="F:histidinol dehydrogenase activity"/>
    <property type="evidence" value="ECO:0007669"/>
    <property type="project" value="UniProtKB-UniRule"/>
</dbReference>
<dbReference type="FunFam" id="3.40.50.1980:FF:000001">
    <property type="entry name" value="Histidinol dehydrogenase"/>
    <property type="match status" value="1"/>
</dbReference>
<sequence length="425" mass="47363">MRIEDLRHSAWRFNERLRFLKERGQFLAEEYEPAVKEIIQKVQKEGDSAIIEYTKRFDGIELTPDTMEVPYEALEEAYNELEEDVKSALEIAHERIRRFHEQQLEKSFFVEEEGIILGNKVLPLERVGIYVPGGKAAYPSTVLMNAVPAVVAGVEEVIMVSPKPNKYTLAAAFIAGVSKVYQIGGAQAIAGLAFGTQSLPKVDKIVGPGNIYVALAKKLLYGIVDIDMIAGPSEILIIADGSVDPKWTASDLLSQAEHDELAGAFMVTTDEEYAKEVAHWVDKLLEDFPRKEIAQKAISKFGTIFLVEDLYQACEVANHIAPEHLEVLTEEPFSLLPYIKHAGAIFLGKYATEPLGDYVLGPNHTLPTGGTAKFFSPLGVYHFLKRCSVIYLSREGFEKVAEPAENIAKAEGLYAHFYAVRVRRE</sequence>
<comment type="function">
    <text evidence="5">Catalyzes the sequential NAD-dependent oxidations of L-histidinol to L-histidinaldehyde and then to L-histidine.</text>
</comment>
<dbReference type="GO" id="GO:0000105">
    <property type="term" value="P:L-histidine biosynthetic process"/>
    <property type="evidence" value="ECO:0007669"/>
    <property type="project" value="UniProtKB-UniRule"/>
</dbReference>
<dbReference type="PANTHER" id="PTHR21256">
    <property type="entry name" value="HISTIDINOL DEHYDROGENASE HDH"/>
    <property type="match status" value="1"/>
</dbReference>
<feature type="binding site" evidence="5 9">
    <location>
        <position position="255"/>
    </location>
    <ligand>
        <name>substrate</name>
    </ligand>
</feature>